<dbReference type="PRINTS" id="PR00035">
    <property type="entry name" value="HTHGNTR"/>
</dbReference>
<dbReference type="Proteomes" id="UP000298179">
    <property type="component" value="Unassembled WGS sequence"/>
</dbReference>
<proteinExistence type="predicted"/>
<dbReference type="InterPro" id="IPR000524">
    <property type="entry name" value="Tscrpt_reg_HTH_GntR"/>
</dbReference>
<keyword evidence="2" id="KW-0238">DNA-binding</keyword>
<keyword evidence="3" id="KW-0804">Transcription</keyword>
<comment type="caution">
    <text evidence="5">The sequence shown here is derived from an EMBL/GenBank/DDBJ whole genome shotgun (WGS) entry which is preliminary data.</text>
</comment>
<evidence type="ECO:0000313" key="6">
    <source>
        <dbReference type="Proteomes" id="UP000298179"/>
    </source>
</evidence>
<dbReference type="SMART" id="SM00895">
    <property type="entry name" value="FCD"/>
    <property type="match status" value="1"/>
</dbReference>
<dbReference type="Pfam" id="PF00392">
    <property type="entry name" value="GntR"/>
    <property type="match status" value="1"/>
</dbReference>
<dbReference type="InterPro" id="IPR036388">
    <property type="entry name" value="WH-like_DNA-bd_sf"/>
</dbReference>
<evidence type="ECO:0000256" key="1">
    <source>
        <dbReference type="ARBA" id="ARBA00023015"/>
    </source>
</evidence>
<dbReference type="Gene3D" id="1.10.10.10">
    <property type="entry name" value="Winged helix-like DNA-binding domain superfamily/Winged helix DNA-binding domain"/>
    <property type="match status" value="1"/>
</dbReference>
<evidence type="ECO:0000256" key="3">
    <source>
        <dbReference type="ARBA" id="ARBA00023163"/>
    </source>
</evidence>
<dbReference type="SMART" id="SM00345">
    <property type="entry name" value="HTH_GNTR"/>
    <property type="match status" value="1"/>
</dbReference>
<dbReference type="SUPFAM" id="SSF46785">
    <property type="entry name" value="Winged helix' DNA-binding domain"/>
    <property type="match status" value="1"/>
</dbReference>
<dbReference type="PANTHER" id="PTHR43537">
    <property type="entry name" value="TRANSCRIPTIONAL REGULATOR, GNTR FAMILY"/>
    <property type="match status" value="1"/>
</dbReference>
<dbReference type="PROSITE" id="PS50949">
    <property type="entry name" value="HTH_GNTR"/>
    <property type="match status" value="1"/>
</dbReference>
<dbReference type="OrthoDB" id="9812290at2"/>
<evidence type="ECO:0000256" key="2">
    <source>
        <dbReference type="ARBA" id="ARBA00023125"/>
    </source>
</evidence>
<name>A0A4Y8RJC2_9HYPH</name>
<dbReference type="InterPro" id="IPR011711">
    <property type="entry name" value="GntR_C"/>
</dbReference>
<dbReference type="AlphaFoldDB" id="A0A4Y8RJC2"/>
<dbReference type="Gene3D" id="1.20.120.530">
    <property type="entry name" value="GntR ligand-binding domain-like"/>
    <property type="match status" value="1"/>
</dbReference>
<evidence type="ECO:0000259" key="4">
    <source>
        <dbReference type="PROSITE" id="PS50949"/>
    </source>
</evidence>
<protein>
    <submittedName>
        <fullName evidence="5">GntR family transcriptional regulator</fullName>
    </submittedName>
</protein>
<gene>
    <name evidence="5" type="ORF">E3C22_11990</name>
</gene>
<evidence type="ECO:0000313" key="5">
    <source>
        <dbReference type="EMBL" id="TFF23148.1"/>
    </source>
</evidence>
<dbReference type="GO" id="GO:0003700">
    <property type="term" value="F:DNA-binding transcription factor activity"/>
    <property type="evidence" value="ECO:0007669"/>
    <property type="project" value="InterPro"/>
</dbReference>
<sequence length="233" mass="25553">MSNENEPSSGRRPGARGAQVYHALVERIRNGEFKRGVRIREEEVAAMLDVSRTPVREAFARLQARGLLEASAGGLSIAQLNRPQVIELYAMRAKLEAAAAGFAAENASATEIFGLRHMAELFEAESSGEAATLARANRLFHEAIYEAAHNRYLLKMLEDLNDSLALLPETTFALPDRAPEARDEHRAIVEAIVARQPAKAEAAASEHILKALSARLKLLFSMDPQKTAFSHNV</sequence>
<dbReference type="PANTHER" id="PTHR43537:SF49">
    <property type="entry name" value="TRANSCRIPTIONAL REGULATORY PROTEIN"/>
    <property type="match status" value="1"/>
</dbReference>
<dbReference type="InterPro" id="IPR036390">
    <property type="entry name" value="WH_DNA-bd_sf"/>
</dbReference>
<reference evidence="5 6" key="1">
    <citation type="submission" date="2019-03" db="EMBL/GenBank/DDBJ databases">
        <title>Jiella endophytica sp. nov., a novel endophytic bacterium isolated from root of Ficus microcarpa Linn. f.</title>
        <authorList>
            <person name="Tuo L."/>
        </authorList>
    </citation>
    <scope>NUCLEOTIDE SEQUENCE [LARGE SCALE GENOMIC DNA]</scope>
    <source>
        <strain evidence="5 6">CBS5Q-3</strain>
    </source>
</reference>
<feature type="domain" description="HTH gntR-type" evidence="4">
    <location>
        <begin position="14"/>
        <end position="80"/>
    </location>
</feature>
<accession>A0A4Y8RJC2</accession>
<dbReference type="GO" id="GO:0003677">
    <property type="term" value="F:DNA binding"/>
    <property type="evidence" value="ECO:0007669"/>
    <property type="project" value="UniProtKB-KW"/>
</dbReference>
<organism evidence="5 6">
    <name type="scientific">Jiella endophytica</name>
    <dbReference type="NCBI Taxonomy" id="2558362"/>
    <lineage>
        <taxon>Bacteria</taxon>
        <taxon>Pseudomonadati</taxon>
        <taxon>Pseudomonadota</taxon>
        <taxon>Alphaproteobacteria</taxon>
        <taxon>Hyphomicrobiales</taxon>
        <taxon>Aurantimonadaceae</taxon>
        <taxon>Jiella</taxon>
    </lineage>
</organism>
<keyword evidence="1" id="KW-0805">Transcription regulation</keyword>
<dbReference type="RefSeq" id="WP_134762253.1">
    <property type="nucleotide sequence ID" value="NZ_SOZD01000003.1"/>
</dbReference>
<dbReference type="EMBL" id="SOZD01000003">
    <property type="protein sequence ID" value="TFF23148.1"/>
    <property type="molecule type" value="Genomic_DNA"/>
</dbReference>
<keyword evidence="6" id="KW-1185">Reference proteome</keyword>
<dbReference type="SUPFAM" id="SSF48008">
    <property type="entry name" value="GntR ligand-binding domain-like"/>
    <property type="match status" value="1"/>
</dbReference>
<dbReference type="InterPro" id="IPR008920">
    <property type="entry name" value="TF_FadR/GntR_C"/>
</dbReference>
<dbReference type="CDD" id="cd07377">
    <property type="entry name" value="WHTH_GntR"/>
    <property type="match status" value="1"/>
</dbReference>
<dbReference type="Pfam" id="PF07729">
    <property type="entry name" value="FCD"/>
    <property type="match status" value="1"/>
</dbReference>